<keyword evidence="2" id="KW-1133">Transmembrane helix</keyword>
<dbReference type="PROSITE" id="PS50238">
    <property type="entry name" value="RHOGAP"/>
    <property type="match status" value="1"/>
</dbReference>
<dbReference type="AlphaFoldDB" id="A0A643BMX3"/>
<proteinExistence type="predicted"/>
<dbReference type="PANTHER" id="PTHR15904">
    <property type="entry name" value="FAM13"/>
    <property type="match status" value="1"/>
</dbReference>
<evidence type="ECO:0000313" key="5">
    <source>
        <dbReference type="Proteomes" id="UP000437017"/>
    </source>
</evidence>
<gene>
    <name evidence="4" type="ORF">E2I00_001470</name>
</gene>
<feature type="transmembrane region" description="Helical" evidence="2">
    <location>
        <begin position="67"/>
        <end position="87"/>
    </location>
</feature>
<dbReference type="EMBL" id="SGJD01007709">
    <property type="protein sequence ID" value="KAB0389317.1"/>
    <property type="molecule type" value="Genomic_DNA"/>
</dbReference>
<name>A0A643BMX3_BALPH</name>
<accession>A0A643BMX3</accession>
<dbReference type="InterPro" id="IPR008936">
    <property type="entry name" value="Rho_GTPase_activation_prot"/>
</dbReference>
<evidence type="ECO:0000313" key="4">
    <source>
        <dbReference type="EMBL" id="KAB0389317.1"/>
    </source>
</evidence>
<keyword evidence="2" id="KW-0472">Membrane</keyword>
<feature type="domain" description="Rho-GAP" evidence="3">
    <location>
        <begin position="241"/>
        <end position="343"/>
    </location>
</feature>
<evidence type="ECO:0000259" key="3">
    <source>
        <dbReference type="PROSITE" id="PS50238"/>
    </source>
</evidence>
<comment type="caution">
    <text evidence="4">The sequence shown here is derived from an EMBL/GenBank/DDBJ whole genome shotgun (WGS) entry which is preliminary data.</text>
</comment>
<reference evidence="4 5" key="1">
    <citation type="journal article" date="2019" name="PLoS ONE">
        <title>Genomic analyses reveal an absence of contemporary introgressive admixture between fin whales and blue whales, despite known hybrids.</title>
        <authorList>
            <person name="Westbury M.V."/>
            <person name="Petersen B."/>
            <person name="Lorenzen E.D."/>
        </authorList>
    </citation>
    <scope>NUCLEOTIDE SEQUENCE [LARGE SCALE GENOMIC DNA]</scope>
    <source>
        <strain evidence="4">FinWhale-01</strain>
    </source>
</reference>
<dbReference type="SUPFAM" id="SSF48350">
    <property type="entry name" value="GTPase activation domain, GAP"/>
    <property type="match status" value="1"/>
</dbReference>
<dbReference type="GO" id="GO:0007165">
    <property type="term" value="P:signal transduction"/>
    <property type="evidence" value="ECO:0007669"/>
    <property type="project" value="InterPro"/>
</dbReference>
<dbReference type="InterPro" id="IPR000198">
    <property type="entry name" value="RhoGAP_dom"/>
</dbReference>
<feature type="non-terminal residue" evidence="4">
    <location>
        <position position="1"/>
    </location>
</feature>
<sequence>CNKNRTFGGLARKLRILRCPERDANGAGRAHVEPPTPGDPQPARRGTTSRSKDREPRSLNFFLRNPFEIICVLTLFSSLSGTLAWGITMDIQGFPFPNALDRISTPGSPPSHVGSAKSEAKPHFRKCWEPLSAHRGASGSGAVFHIGAHRPNGILVFCCHFDVFIQSSPDLLGTSCEMGAGALTICKLTRPPVANMTDCSFFFRYFKQSKAAVRLKEDMKKIAAVPLNEQRNSTYTKLFGVSLQDLHQQGLTENGVPAIVGSIVEYLTMHGLAQEGLFRVNGNVRVVEQLRWKFESGVPVELGRDGDVCAAASLLKLFLRELPEGVITSALQPRFIQLFQVSY</sequence>
<keyword evidence="5" id="KW-1185">Reference proteome</keyword>
<keyword evidence="2" id="KW-0812">Transmembrane</keyword>
<organism evidence="4 5">
    <name type="scientific">Balaenoptera physalus</name>
    <name type="common">Fin whale</name>
    <name type="synonym">Balaena physalus</name>
    <dbReference type="NCBI Taxonomy" id="9770"/>
    <lineage>
        <taxon>Eukaryota</taxon>
        <taxon>Metazoa</taxon>
        <taxon>Chordata</taxon>
        <taxon>Craniata</taxon>
        <taxon>Vertebrata</taxon>
        <taxon>Euteleostomi</taxon>
        <taxon>Mammalia</taxon>
        <taxon>Eutheria</taxon>
        <taxon>Laurasiatheria</taxon>
        <taxon>Artiodactyla</taxon>
        <taxon>Whippomorpha</taxon>
        <taxon>Cetacea</taxon>
        <taxon>Mysticeti</taxon>
        <taxon>Balaenopteridae</taxon>
        <taxon>Balaenoptera</taxon>
    </lineage>
</organism>
<dbReference type="OrthoDB" id="185175at2759"/>
<dbReference type="SMART" id="SM00324">
    <property type="entry name" value="RhoGAP"/>
    <property type="match status" value="1"/>
</dbReference>
<evidence type="ECO:0000256" key="1">
    <source>
        <dbReference type="SAM" id="MobiDB-lite"/>
    </source>
</evidence>
<feature type="region of interest" description="Disordered" evidence="1">
    <location>
        <begin position="25"/>
        <end position="54"/>
    </location>
</feature>
<evidence type="ECO:0000256" key="2">
    <source>
        <dbReference type="SAM" id="Phobius"/>
    </source>
</evidence>
<dbReference type="InterPro" id="IPR039102">
    <property type="entry name" value="FAM13"/>
</dbReference>
<dbReference type="PANTHER" id="PTHR15904:SF18">
    <property type="entry name" value="PROTEIN FAM13A"/>
    <property type="match status" value="1"/>
</dbReference>
<dbReference type="Pfam" id="PF00620">
    <property type="entry name" value="RhoGAP"/>
    <property type="match status" value="1"/>
</dbReference>
<dbReference type="Gene3D" id="1.10.555.10">
    <property type="entry name" value="Rho GTPase activation protein"/>
    <property type="match status" value="1"/>
</dbReference>
<dbReference type="Proteomes" id="UP000437017">
    <property type="component" value="Unassembled WGS sequence"/>
</dbReference>
<protein>
    <recommendedName>
        <fullName evidence="3">Rho-GAP domain-containing protein</fullName>
    </recommendedName>
</protein>